<dbReference type="Proteomes" id="UP001185927">
    <property type="component" value="Unassembled WGS sequence"/>
</dbReference>
<feature type="region of interest" description="Disordered" evidence="1">
    <location>
        <begin position="32"/>
        <end position="119"/>
    </location>
</feature>
<sequence>MDTHRPLDVVADRKAETVTTWLTEHPGKRVICRDRAGAYGRSRARRSTGSDRSRRPLAAMAQPRGRSGENRCSPSPLPENGARDIDRTLDRTHPIGTTETDRRPGTHHSSGEFDTRHTR</sequence>
<keyword evidence="3" id="KW-1185">Reference proteome</keyword>
<dbReference type="RefSeq" id="WP_317545657.1">
    <property type="nucleotide sequence ID" value="NZ_JAWLKB010000034.1"/>
</dbReference>
<feature type="compositionally biased region" description="Basic and acidic residues" evidence="1">
    <location>
        <begin position="81"/>
        <end position="119"/>
    </location>
</feature>
<dbReference type="EMBL" id="JAWLKB010000034">
    <property type="protein sequence ID" value="MDV6271196.1"/>
    <property type="molecule type" value="Genomic_DNA"/>
</dbReference>
<evidence type="ECO:0000313" key="3">
    <source>
        <dbReference type="Proteomes" id="UP001185927"/>
    </source>
</evidence>
<accession>A0ABU4C4K7</accession>
<evidence type="ECO:0000313" key="2">
    <source>
        <dbReference type="EMBL" id="MDV6271196.1"/>
    </source>
</evidence>
<name>A0ABU4C4K7_RHOGO</name>
<organism evidence="2 3">
    <name type="scientific">Rhodococcus globerulus</name>
    <dbReference type="NCBI Taxonomy" id="33008"/>
    <lineage>
        <taxon>Bacteria</taxon>
        <taxon>Bacillati</taxon>
        <taxon>Actinomycetota</taxon>
        <taxon>Actinomycetes</taxon>
        <taxon>Mycobacteriales</taxon>
        <taxon>Nocardiaceae</taxon>
        <taxon>Rhodococcus</taxon>
    </lineage>
</organism>
<evidence type="ECO:0000256" key="1">
    <source>
        <dbReference type="SAM" id="MobiDB-lite"/>
    </source>
</evidence>
<comment type="caution">
    <text evidence="2">The sequence shown here is derived from an EMBL/GenBank/DDBJ whole genome shotgun (WGS) entry which is preliminary data.</text>
</comment>
<reference evidence="2 3" key="1">
    <citation type="submission" date="2023-10" db="EMBL/GenBank/DDBJ databases">
        <title>Development of a sustainable strategy for remediation of hydrocarbon-contaminated territories based on the waste exchange concept.</title>
        <authorList>
            <person name="Krivoruchko A."/>
        </authorList>
    </citation>
    <scope>NUCLEOTIDE SEQUENCE [LARGE SCALE GENOMIC DNA]</scope>
    <source>
        <strain evidence="2 3">IEGM 1203</strain>
    </source>
</reference>
<proteinExistence type="predicted"/>
<gene>
    <name evidence="2" type="ORF">R3Q16_31730</name>
</gene>
<protein>
    <recommendedName>
        <fullName evidence="4">Transposase</fullName>
    </recommendedName>
</protein>
<evidence type="ECO:0008006" key="4">
    <source>
        <dbReference type="Google" id="ProtNLM"/>
    </source>
</evidence>